<evidence type="ECO:0000256" key="2">
    <source>
        <dbReference type="ARBA" id="ARBA00008520"/>
    </source>
</evidence>
<comment type="similarity">
    <text evidence="2">Belongs to the bacterial solute-binding protein 1 family.</text>
</comment>
<comment type="subcellular location">
    <subcellularLocation>
        <location evidence="1">Periplasm</location>
    </subcellularLocation>
</comment>
<evidence type="ECO:0000313" key="5">
    <source>
        <dbReference type="Proteomes" id="UP001209713"/>
    </source>
</evidence>
<dbReference type="PANTHER" id="PTHR43649:SF12">
    <property type="entry name" value="DIACETYLCHITOBIOSE BINDING PROTEIN DASA"/>
    <property type="match status" value="1"/>
</dbReference>
<evidence type="ECO:0000313" key="4">
    <source>
        <dbReference type="EMBL" id="MCV2403486.1"/>
    </source>
</evidence>
<dbReference type="EMBL" id="JAOVZB010000005">
    <property type="protein sequence ID" value="MCV2403486.1"/>
    <property type="molecule type" value="Genomic_DNA"/>
</dbReference>
<dbReference type="Proteomes" id="UP001209713">
    <property type="component" value="Unassembled WGS sequence"/>
</dbReference>
<dbReference type="Pfam" id="PF01547">
    <property type="entry name" value="SBP_bac_1"/>
    <property type="match status" value="1"/>
</dbReference>
<dbReference type="PANTHER" id="PTHR43649">
    <property type="entry name" value="ARABINOSE-BINDING PROTEIN-RELATED"/>
    <property type="match status" value="1"/>
</dbReference>
<keyword evidence="5" id="KW-1185">Reference proteome</keyword>
<protein>
    <submittedName>
        <fullName evidence="4">Sugar ABC transporter substrate-binding protein</fullName>
    </submittedName>
</protein>
<proteinExistence type="inferred from homology"/>
<name>A0ABT2YUB0_9GAMM</name>
<reference evidence="4 5" key="1">
    <citation type="submission" date="2022-10" db="EMBL/GenBank/DDBJ databases">
        <title>Marinomonas transparenta sp. nov. and Marinomonas sargassi sp. nov., isolated from marine alga (Sargassum natans (L.) Gaillon).</title>
        <authorList>
            <person name="Wang Y."/>
        </authorList>
    </citation>
    <scope>NUCLEOTIDE SEQUENCE [LARGE SCALE GENOMIC DNA]</scope>
    <source>
        <strain evidence="4 5">C2222</strain>
    </source>
</reference>
<dbReference type="SUPFAM" id="SSF53850">
    <property type="entry name" value="Periplasmic binding protein-like II"/>
    <property type="match status" value="1"/>
</dbReference>
<dbReference type="CDD" id="cd13585">
    <property type="entry name" value="PBP2_TMBP_like"/>
    <property type="match status" value="1"/>
</dbReference>
<dbReference type="RefSeq" id="WP_263530867.1">
    <property type="nucleotide sequence ID" value="NZ_JAOVZB010000005.1"/>
</dbReference>
<keyword evidence="3" id="KW-0732">Signal</keyword>
<dbReference type="InterPro" id="IPR050490">
    <property type="entry name" value="Bact_solute-bd_prot1"/>
</dbReference>
<comment type="caution">
    <text evidence="4">The sequence shown here is derived from an EMBL/GenBank/DDBJ whole genome shotgun (WGS) entry which is preliminary data.</text>
</comment>
<gene>
    <name evidence="4" type="ORF">OFY17_11445</name>
</gene>
<dbReference type="Gene3D" id="3.40.190.10">
    <property type="entry name" value="Periplasmic binding protein-like II"/>
    <property type="match status" value="2"/>
</dbReference>
<accession>A0ABT2YUB0</accession>
<sequence length="439" mass="48288">MKVSNRVGLFSMCFAMSFPVVAEETLRIATVSNPDMERMQKLSPHFTKANPDIKLDWVVLDENSLRQKVTTDIATKSGQFDIVTIGAYETPLWAKQGWLVDLKGMPAEYDAQDIFPAVRESLSYEGGLYAAPFYAESSFTMYRSDLFDSVELVMPEQPSWDFIESAAAKISAKHTDVNGICLRGKVGWGENMALIMSMANSYGARLFDMEWQPELTGDAWGKTINDYTRLLQKYGPEQPEQQGFKELLNLFKDGKCAIWIDATVAASAITDPATSSVADKVAFASAPDAGLGKKSNWLWSWALGVSNASEKQEAAKRFVQWATSKEYIELVATSEGWSNVPPGTRQSLYQNQDYLAAAPFAELTLSAILSAEPNSPAVQEVPYKGIQFADIPEFTGIGTAIGSQVARALKGDISVSEAQENAQWVTSEVMSHAHFIGNK</sequence>
<feature type="signal peptide" evidence="3">
    <location>
        <begin position="1"/>
        <end position="22"/>
    </location>
</feature>
<dbReference type="InterPro" id="IPR006059">
    <property type="entry name" value="SBP"/>
</dbReference>
<organism evidence="4 5">
    <name type="scientific">Marinomonas sargassi</name>
    <dbReference type="NCBI Taxonomy" id="2984494"/>
    <lineage>
        <taxon>Bacteria</taxon>
        <taxon>Pseudomonadati</taxon>
        <taxon>Pseudomonadota</taxon>
        <taxon>Gammaproteobacteria</taxon>
        <taxon>Oceanospirillales</taxon>
        <taxon>Oceanospirillaceae</taxon>
        <taxon>Marinomonas</taxon>
    </lineage>
</organism>
<evidence type="ECO:0000256" key="3">
    <source>
        <dbReference type="SAM" id="SignalP"/>
    </source>
</evidence>
<feature type="chain" id="PRO_5045053379" evidence="3">
    <location>
        <begin position="23"/>
        <end position="439"/>
    </location>
</feature>
<evidence type="ECO:0000256" key="1">
    <source>
        <dbReference type="ARBA" id="ARBA00004418"/>
    </source>
</evidence>